<comment type="subcellular location">
    <subcellularLocation>
        <location evidence="1">Membrane</location>
    </subcellularLocation>
</comment>
<dbReference type="Gene3D" id="1.20.1070.10">
    <property type="entry name" value="Rhodopsin 7-helix transmembrane proteins"/>
    <property type="match status" value="1"/>
</dbReference>
<feature type="transmembrane region" description="Helical" evidence="7">
    <location>
        <begin position="530"/>
        <end position="549"/>
    </location>
</feature>
<evidence type="ECO:0000259" key="8">
    <source>
        <dbReference type="PROSITE" id="PS50262"/>
    </source>
</evidence>
<evidence type="ECO:0000313" key="9">
    <source>
        <dbReference type="EMBL" id="CAD7455692.1"/>
    </source>
</evidence>
<dbReference type="EMBL" id="OE001000">
    <property type="protein sequence ID" value="CAD7455692.1"/>
    <property type="molecule type" value="Genomic_DNA"/>
</dbReference>
<dbReference type="CDD" id="cd14978">
    <property type="entry name" value="7tmA_FMRFamide_R-like"/>
    <property type="match status" value="1"/>
</dbReference>
<keyword evidence="5 7" id="KW-0472">Membrane</keyword>
<feature type="transmembrane region" description="Helical" evidence="7">
    <location>
        <begin position="486"/>
        <end position="510"/>
    </location>
</feature>
<dbReference type="InterPro" id="IPR000276">
    <property type="entry name" value="GPCR_Rhodpsn"/>
</dbReference>
<accession>A0A7R9FLB8</accession>
<dbReference type="SUPFAM" id="SSF81321">
    <property type="entry name" value="Family A G protein-coupled receptor-like"/>
    <property type="match status" value="1"/>
</dbReference>
<reference evidence="9" key="1">
    <citation type="submission" date="2020-11" db="EMBL/GenBank/DDBJ databases">
        <authorList>
            <person name="Tran Van P."/>
        </authorList>
    </citation>
    <scope>NUCLEOTIDE SEQUENCE</scope>
</reference>
<comment type="similarity">
    <text evidence="2">Belongs to the G-protein coupled receptor 1 family.</text>
</comment>
<feature type="compositionally biased region" description="Basic and acidic residues" evidence="6">
    <location>
        <begin position="1"/>
        <end position="15"/>
    </location>
</feature>
<feature type="region of interest" description="Disordered" evidence="6">
    <location>
        <begin position="1"/>
        <end position="25"/>
    </location>
</feature>
<evidence type="ECO:0000256" key="6">
    <source>
        <dbReference type="SAM" id="MobiDB-lite"/>
    </source>
</evidence>
<keyword evidence="4 7" id="KW-1133">Transmembrane helix</keyword>
<dbReference type="GO" id="GO:0016020">
    <property type="term" value="C:membrane"/>
    <property type="evidence" value="ECO:0007669"/>
    <property type="project" value="UniProtKB-SubCell"/>
</dbReference>
<protein>
    <recommendedName>
        <fullName evidence="8">G-protein coupled receptors family 1 profile domain-containing protein</fullName>
    </recommendedName>
</protein>
<dbReference type="GO" id="GO:0004930">
    <property type="term" value="F:G protein-coupled receptor activity"/>
    <property type="evidence" value="ECO:0007669"/>
    <property type="project" value="InterPro"/>
</dbReference>
<dbReference type="InterPro" id="IPR017452">
    <property type="entry name" value="GPCR_Rhodpsn_7TM"/>
</dbReference>
<feature type="compositionally biased region" description="Low complexity" evidence="6">
    <location>
        <begin position="576"/>
        <end position="585"/>
    </location>
</feature>
<evidence type="ECO:0000256" key="3">
    <source>
        <dbReference type="ARBA" id="ARBA00022692"/>
    </source>
</evidence>
<keyword evidence="3 7" id="KW-0812">Transmembrane</keyword>
<evidence type="ECO:0000256" key="4">
    <source>
        <dbReference type="ARBA" id="ARBA00022989"/>
    </source>
</evidence>
<name>A0A7R9FLB8_9NEOP</name>
<feature type="transmembrane region" description="Helical" evidence="7">
    <location>
        <begin position="430"/>
        <end position="458"/>
    </location>
</feature>
<feature type="region of interest" description="Disordered" evidence="6">
    <location>
        <begin position="576"/>
        <end position="629"/>
    </location>
</feature>
<feature type="domain" description="G-protein coupled receptors family 1 profile" evidence="8">
    <location>
        <begin position="276"/>
        <end position="546"/>
    </location>
</feature>
<feature type="transmembrane region" description="Helical" evidence="7">
    <location>
        <begin position="336"/>
        <end position="361"/>
    </location>
</feature>
<evidence type="ECO:0000256" key="1">
    <source>
        <dbReference type="ARBA" id="ARBA00004370"/>
    </source>
</evidence>
<evidence type="ECO:0000256" key="5">
    <source>
        <dbReference type="ARBA" id="ARBA00023136"/>
    </source>
</evidence>
<dbReference type="Pfam" id="PF00001">
    <property type="entry name" value="7tm_1"/>
    <property type="match status" value="1"/>
</dbReference>
<sequence length="678" mass="77397">MMGEKKNKLAQRKDSGLGTRRRKLGQPRHLVPGRSFINLKGCAPENDCVCVFVGSIGPALEILPIPDPLPTFPTFREVPVESSIRHTLEWTGETRHVVVRSPSQAETRRSFNLEEIHSSFLVSGINPVLKISCRRGSHKEYGDLDSMLGRKLIRIAGTSVGRLDILGPRRSLRSVFASLGNTSERRRFIIISSFAQRRRFIIILSFVHSRRVLMMNSSKEEEGWLQEGVIWSDCSYNLTSSQDMEDPSSSQQFMDGSRFWIQRVMVPLVVGVGVLGNVVTMVVLTRRRMRSSTNVYLTALAASDLLYLILVFTLSLDHYPNIHDATYYIYWQYLRFGYWLADAASNTSIWLTVSFTVERYIAVCHPMRGKMLCTESRARKVILAVYLVCFLSTVTTSFEWTICQRYNGTSVIHYFMDSTKLAVNETYRTAFYWFTSVTFIFLPLTALGVFNSILIYIVHKSRRQRYQMTQIDQADNSQSQENKITVTLIAVVVLFMFCQIPTALILLYTSFKEPLRGSAEDNVLRGLGNIFNFLNAVNAACNFILYCAFSDKYRRTFLVTFFGRWYRAPSRYYSQKSRSTQSSKKTSMDRLSPSSAVRLSARAPSAKMRMGGERNSRGTEPPVEKENSVKRTSNSIYTPLFESVKFQFLIHGLPAPQRLDQINGSVVTKPRKFDQYCT</sequence>
<evidence type="ECO:0000256" key="2">
    <source>
        <dbReference type="ARBA" id="ARBA00010663"/>
    </source>
</evidence>
<feature type="compositionally biased region" description="Basic and acidic residues" evidence="6">
    <location>
        <begin position="610"/>
        <end position="629"/>
    </location>
</feature>
<gene>
    <name evidence="9" type="ORF">TTEB3V08_LOCUS3756</name>
</gene>
<dbReference type="PROSITE" id="PS50262">
    <property type="entry name" value="G_PROTEIN_RECEP_F1_2"/>
    <property type="match status" value="1"/>
</dbReference>
<proteinExistence type="inferred from homology"/>
<feature type="transmembrane region" description="Helical" evidence="7">
    <location>
        <begin position="264"/>
        <end position="284"/>
    </location>
</feature>
<feature type="transmembrane region" description="Helical" evidence="7">
    <location>
        <begin position="381"/>
        <end position="402"/>
    </location>
</feature>
<dbReference type="InterPro" id="IPR052954">
    <property type="entry name" value="GPCR-Ligand_Int"/>
</dbReference>
<organism evidence="9">
    <name type="scientific">Timema tahoe</name>
    <dbReference type="NCBI Taxonomy" id="61484"/>
    <lineage>
        <taxon>Eukaryota</taxon>
        <taxon>Metazoa</taxon>
        <taxon>Ecdysozoa</taxon>
        <taxon>Arthropoda</taxon>
        <taxon>Hexapoda</taxon>
        <taxon>Insecta</taxon>
        <taxon>Pterygota</taxon>
        <taxon>Neoptera</taxon>
        <taxon>Polyneoptera</taxon>
        <taxon>Phasmatodea</taxon>
        <taxon>Timematodea</taxon>
        <taxon>Timematoidea</taxon>
        <taxon>Timematidae</taxon>
        <taxon>Timema</taxon>
    </lineage>
</organism>
<dbReference type="AlphaFoldDB" id="A0A7R9FLB8"/>
<feature type="transmembrane region" description="Helical" evidence="7">
    <location>
        <begin position="296"/>
        <end position="316"/>
    </location>
</feature>
<dbReference type="PANTHER" id="PTHR46641:SF22">
    <property type="entry name" value="PROCTOLIN RECEPTOR, ISOFORM A"/>
    <property type="match status" value="1"/>
</dbReference>
<dbReference type="PRINTS" id="PR00237">
    <property type="entry name" value="GPCRRHODOPSN"/>
</dbReference>
<dbReference type="PANTHER" id="PTHR46641">
    <property type="entry name" value="FMRFAMIDE RECEPTOR-RELATED"/>
    <property type="match status" value="1"/>
</dbReference>
<evidence type="ECO:0000256" key="7">
    <source>
        <dbReference type="SAM" id="Phobius"/>
    </source>
</evidence>